<dbReference type="Proteomes" id="UP000190961">
    <property type="component" value="Unassembled WGS sequence"/>
</dbReference>
<sequence>MSFRRNLHWLIYPLFILSCARQTSPTGGPKDTIPPILVRSFPAKQQINFKGDKIELLFNEMVAVSNPKEQVIITPDVGKDYEITANKNKVSLTLKNKLKDSTTYSFNFRDAVQDITEKNPAVNLKLALSTGSYIDSLYVQGKVFDPIKNKDLKDITVALYQSDTFNILKHKAVYITKSNEKGDYIIENLKPGTYYIYAIDDKNRNLLIDSKTEIYGYLTDSINLKANAKAVTIPLVKLDARTLKFTNSRPYNTYFNIKTSKNLKSYKLSSPAEVILSSFGDDQANIKVYNTFDAKDSVAVRFQALDSINNTLDTTLYAKFNQREVKPEAFTIKSEGFKVIAHKGIIKGKIQFNKPLLDIRFDSIIYKIDSMKTVTFSRENISWDSLHNKLTLEKTFDKILLEKPKESQISVNQKQPPSKPSKDSNPAPKKIINNQLYIGDASFISIELDSSKRFEEQLRPQTLEESGILFIEIETTQPHYIIELLDKNFNIVSSQRDIRKTSFEDLTPGEYQIRLIIDKNNDGKWSPGNYLTKEEPEPIRFYTNEKRSSVINLKANWEVGPLLIKYP</sequence>
<dbReference type="OrthoDB" id="9809989at2"/>
<evidence type="ECO:0000313" key="5">
    <source>
        <dbReference type="Proteomes" id="UP000190961"/>
    </source>
</evidence>
<evidence type="ECO:0000256" key="2">
    <source>
        <dbReference type="SAM" id="MobiDB-lite"/>
    </source>
</evidence>
<protein>
    <submittedName>
        <fullName evidence="4">Ig-like domain-containing protein</fullName>
    </submittedName>
</protein>
<evidence type="ECO:0000313" key="4">
    <source>
        <dbReference type="EMBL" id="SKC74928.1"/>
    </source>
</evidence>
<evidence type="ECO:0000259" key="3">
    <source>
        <dbReference type="Pfam" id="PF13205"/>
    </source>
</evidence>
<evidence type="ECO:0000256" key="1">
    <source>
        <dbReference type="ARBA" id="ARBA00022729"/>
    </source>
</evidence>
<dbReference type="SUPFAM" id="SSF49478">
    <property type="entry name" value="Cna protein B-type domain"/>
    <property type="match status" value="1"/>
</dbReference>
<feature type="domain" description="SbsA Ig-like" evidence="3">
    <location>
        <begin position="31"/>
        <end position="120"/>
    </location>
</feature>
<feature type="region of interest" description="Disordered" evidence="2">
    <location>
        <begin position="407"/>
        <end position="428"/>
    </location>
</feature>
<reference evidence="4 5" key="1">
    <citation type="submission" date="2017-02" db="EMBL/GenBank/DDBJ databases">
        <authorList>
            <person name="Peterson S.W."/>
        </authorList>
    </citation>
    <scope>NUCLEOTIDE SEQUENCE [LARGE SCALE GENOMIC DNA]</scope>
    <source>
        <strain evidence="4 5">DSM 25262</strain>
    </source>
</reference>
<dbReference type="AlphaFoldDB" id="A0A1T5LHV5"/>
<organism evidence="4 5">
    <name type="scientific">Ohtaekwangia koreensis</name>
    <dbReference type="NCBI Taxonomy" id="688867"/>
    <lineage>
        <taxon>Bacteria</taxon>
        <taxon>Pseudomonadati</taxon>
        <taxon>Bacteroidota</taxon>
        <taxon>Cytophagia</taxon>
        <taxon>Cytophagales</taxon>
        <taxon>Fulvivirgaceae</taxon>
        <taxon>Ohtaekwangia</taxon>
    </lineage>
</organism>
<name>A0A1T5LHV5_9BACT</name>
<keyword evidence="5" id="KW-1185">Reference proteome</keyword>
<dbReference type="EMBL" id="FUZU01000002">
    <property type="protein sequence ID" value="SKC74928.1"/>
    <property type="molecule type" value="Genomic_DNA"/>
</dbReference>
<feature type="compositionally biased region" description="Polar residues" evidence="2">
    <location>
        <begin position="407"/>
        <end position="416"/>
    </location>
</feature>
<dbReference type="RefSeq" id="WP_079687710.1">
    <property type="nucleotide sequence ID" value="NZ_FUZU01000002.1"/>
</dbReference>
<dbReference type="PROSITE" id="PS51257">
    <property type="entry name" value="PROKAR_LIPOPROTEIN"/>
    <property type="match status" value="1"/>
</dbReference>
<keyword evidence="1" id="KW-0732">Signal</keyword>
<accession>A0A1T5LHV5</accession>
<proteinExistence type="predicted"/>
<dbReference type="STRING" id="688867.SAMN05660236_3159"/>
<gene>
    <name evidence="4" type="ORF">SAMN05660236_3159</name>
</gene>
<dbReference type="Pfam" id="PF13205">
    <property type="entry name" value="Big_5"/>
    <property type="match status" value="1"/>
</dbReference>
<dbReference type="InterPro" id="IPR032812">
    <property type="entry name" value="SbsA_Ig"/>
</dbReference>